<evidence type="ECO:0000256" key="1">
    <source>
        <dbReference type="SAM" id="MobiDB-lite"/>
    </source>
</evidence>
<evidence type="ECO:0000313" key="4">
    <source>
        <dbReference type="Proteomes" id="UP000652761"/>
    </source>
</evidence>
<proteinExistence type="predicted"/>
<dbReference type="OrthoDB" id="1922544at2759"/>
<organism evidence="3 4">
    <name type="scientific">Colocasia esculenta</name>
    <name type="common">Wild taro</name>
    <name type="synonym">Arum esculentum</name>
    <dbReference type="NCBI Taxonomy" id="4460"/>
    <lineage>
        <taxon>Eukaryota</taxon>
        <taxon>Viridiplantae</taxon>
        <taxon>Streptophyta</taxon>
        <taxon>Embryophyta</taxon>
        <taxon>Tracheophyta</taxon>
        <taxon>Spermatophyta</taxon>
        <taxon>Magnoliopsida</taxon>
        <taxon>Liliopsida</taxon>
        <taxon>Araceae</taxon>
        <taxon>Aroideae</taxon>
        <taxon>Colocasieae</taxon>
        <taxon>Colocasia</taxon>
    </lineage>
</organism>
<protein>
    <submittedName>
        <fullName evidence="3">Uncharacterized protein</fullName>
    </submittedName>
</protein>
<evidence type="ECO:0000256" key="2">
    <source>
        <dbReference type="SAM" id="Phobius"/>
    </source>
</evidence>
<comment type="caution">
    <text evidence="3">The sequence shown here is derived from an EMBL/GenBank/DDBJ whole genome shotgun (WGS) entry which is preliminary data.</text>
</comment>
<keyword evidence="4" id="KW-1185">Reference proteome</keyword>
<dbReference type="EMBL" id="NMUH01001051">
    <property type="protein sequence ID" value="MQL88378.1"/>
    <property type="molecule type" value="Genomic_DNA"/>
</dbReference>
<dbReference type="Proteomes" id="UP000652761">
    <property type="component" value="Unassembled WGS sequence"/>
</dbReference>
<evidence type="ECO:0000313" key="3">
    <source>
        <dbReference type="EMBL" id="MQL88378.1"/>
    </source>
</evidence>
<name>A0A843UXN3_COLES</name>
<feature type="transmembrane region" description="Helical" evidence="2">
    <location>
        <begin position="67"/>
        <end position="87"/>
    </location>
</feature>
<gene>
    <name evidence="3" type="ORF">Taro_020926</name>
</gene>
<feature type="compositionally biased region" description="Polar residues" evidence="1">
    <location>
        <begin position="213"/>
        <end position="225"/>
    </location>
</feature>
<keyword evidence="2" id="KW-0812">Transmembrane</keyword>
<feature type="region of interest" description="Disordered" evidence="1">
    <location>
        <begin position="197"/>
        <end position="253"/>
    </location>
</feature>
<dbReference type="AlphaFoldDB" id="A0A843UXN3"/>
<sequence>MVDGPPPLEGRYCCVFSFCGSVGGRFCCRFSFCPICPSSMGVHSAVFFCSSRPTLWYFSLCPIPPPLWVFIDLILVCLSFLLFLWYIPLLFGVHSVFGGIWFRDTSVFANYPTSLPTITHYPLQQTKEDLVKLIDKPFPYKQQMDILCGKTIVRGSHFPGSTQDVDVDSRCSFGNDDNSTRQGFSAMGLDSQQVQSIDDDNFNPFDFPPLSQPPSYENTQTQNTPIEDEAISPDKRRTAQAQSSQSRKRRSKKSSELLTLAQYCQLNVQRMKLAKSLFPGYSSSIVSKEEEQYTIRECVSRLKTMVGYSQELLMRALPLFERASKRVVFMSLDEEDAMELTYSMVMLKEESLTHGCIIVQ</sequence>
<reference evidence="3" key="1">
    <citation type="submission" date="2017-07" db="EMBL/GenBank/DDBJ databases">
        <title>Taro Niue Genome Assembly and Annotation.</title>
        <authorList>
            <person name="Atibalentja N."/>
            <person name="Keating K."/>
            <person name="Fields C.J."/>
        </authorList>
    </citation>
    <scope>NUCLEOTIDE SEQUENCE</scope>
    <source>
        <strain evidence="3">Niue_2</strain>
        <tissue evidence="3">Leaf</tissue>
    </source>
</reference>
<keyword evidence="2" id="KW-1133">Transmembrane helix</keyword>
<keyword evidence="2" id="KW-0472">Membrane</keyword>
<accession>A0A843UXN3</accession>